<keyword evidence="3" id="KW-1185">Reference proteome</keyword>
<protein>
    <submittedName>
        <fullName evidence="2">Uncharacterized protein</fullName>
    </submittedName>
</protein>
<evidence type="ECO:0000313" key="2">
    <source>
        <dbReference type="EMBL" id="KAJ8908627.1"/>
    </source>
</evidence>
<evidence type="ECO:0000313" key="3">
    <source>
        <dbReference type="Proteomes" id="UP001157974"/>
    </source>
</evidence>
<dbReference type="Proteomes" id="UP001157974">
    <property type="component" value="Unassembled WGS sequence"/>
</dbReference>
<organism evidence="2 3">
    <name type="scientific">Rhodosorus marinus</name>
    <dbReference type="NCBI Taxonomy" id="101924"/>
    <lineage>
        <taxon>Eukaryota</taxon>
        <taxon>Rhodophyta</taxon>
        <taxon>Stylonematophyceae</taxon>
        <taxon>Stylonematales</taxon>
        <taxon>Stylonemataceae</taxon>
        <taxon>Rhodosorus</taxon>
    </lineage>
</organism>
<dbReference type="EMBL" id="JAMWBK010000001">
    <property type="protein sequence ID" value="KAJ8908627.1"/>
    <property type="molecule type" value="Genomic_DNA"/>
</dbReference>
<reference evidence="2 3" key="1">
    <citation type="journal article" date="2023" name="Nat. Commun.">
        <title>Origin of minicircular mitochondrial genomes in red algae.</title>
        <authorList>
            <person name="Lee Y."/>
            <person name="Cho C.H."/>
            <person name="Lee Y.M."/>
            <person name="Park S.I."/>
            <person name="Yang J.H."/>
            <person name="West J.A."/>
            <person name="Bhattacharya D."/>
            <person name="Yoon H.S."/>
        </authorList>
    </citation>
    <scope>NUCLEOTIDE SEQUENCE [LARGE SCALE GENOMIC DNA]</scope>
    <source>
        <strain evidence="2 3">CCMP1338</strain>
        <tissue evidence="2">Whole cell</tissue>
    </source>
</reference>
<proteinExistence type="predicted"/>
<feature type="signal peptide" evidence="1">
    <location>
        <begin position="1"/>
        <end position="16"/>
    </location>
</feature>
<feature type="chain" id="PRO_5043989853" evidence="1">
    <location>
        <begin position="17"/>
        <end position="463"/>
    </location>
</feature>
<name>A0AAV8V437_9RHOD</name>
<evidence type="ECO:0000256" key="1">
    <source>
        <dbReference type="SAM" id="SignalP"/>
    </source>
</evidence>
<accession>A0AAV8V437</accession>
<keyword evidence="1" id="KW-0732">Signal</keyword>
<sequence>MARLVFVVALVFAAAALVSDVASVAVGDTEASERQVIFPPVIILPPKIPIPRYTYVEDTVCIPVRKVVGDLKNLKNMKVRLNNYGKWRGLNKKFLDKTGSYFQMPDRKRKFINLPATNEVKYPLFPLSVKEYYEGYLSDIRTDEVTISLANLGSADAHVVVTIDSETKGKEFRMGCTDRKKKKPCSKKKQNYTGQMKNIVTRVYMKINTDAKDRYEGFLSYSFVDFDFNISMHPWIVSNTDLINRGGLAAYIPKIKDAMEDVLISQIKKETFQKLVMKKLNKRILKELREYYLKRALSFNYPKPPKSKDVEKWIKSSLTIKKWYYNRRGYLCMMTRYRKWVDHSYVELISFSPDNSAVADFCPFSFPFTAKLSVAGPVSIEARIDFSDGDSSEPVKWAYLVEETSSRGISHSIKGTQLSEKAMYAQLVLEYKGIFGNTFKIRSPDRAAFIKARCLGFVALPKP</sequence>
<dbReference type="AlphaFoldDB" id="A0AAV8V437"/>
<gene>
    <name evidence="2" type="ORF">NDN08_005332</name>
</gene>
<comment type="caution">
    <text evidence="2">The sequence shown here is derived from an EMBL/GenBank/DDBJ whole genome shotgun (WGS) entry which is preliminary data.</text>
</comment>